<evidence type="ECO:0000256" key="3">
    <source>
        <dbReference type="PIRNR" id="PIRNR033490"/>
    </source>
</evidence>
<dbReference type="Pfam" id="PF02452">
    <property type="entry name" value="PemK_toxin"/>
    <property type="match status" value="1"/>
</dbReference>
<dbReference type="RefSeq" id="WP_340524276.1">
    <property type="nucleotide sequence ID" value="NZ_JBBLXS010000127.1"/>
</dbReference>
<sequence length="118" mass="13444">MTTNPKRGEIWLVQLDPTRGQEIQKTRPAVVISSEMFSSIPMRIIIPVATWQPKFQNRPFMILIQRTEENCLDADSAGNVLQVRSVTTERFVRCIGKVSETVVKELVIGLIICVDYRP</sequence>
<dbReference type="GO" id="GO:0016787">
    <property type="term" value="F:hydrolase activity"/>
    <property type="evidence" value="ECO:0007669"/>
    <property type="project" value="UniProtKB-KW"/>
</dbReference>
<proteinExistence type="inferred from homology"/>
<accession>A0ABU8YMD2</accession>
<organism evidence="4 5">
    <name type="scientific">Microcoleus anatoxicus PTRS2</name>
    <dbReference type="NCBI Taxonomy" id="2705321"/>
    <lineage>
        <taxon>Bacteria</taxon>
        <taxon>Bacillati</taxon>
        <taxon>Cyanobacteriota</taxon>
        <taxon>Cyanophyceae</taxon>
        <taxon>Oscillatoriophycideae</taxon>
        <taxon>Oscillatoriales</taxon>
        <taxon>Microcoleaceae</taxon>
        <taxon>Microcoleus</taxon>
        <taxon>Microcoleus anatoxicus</taxon>
    </lineage>
</organism>
<dbReference type="EMBL" id="JBBLXS010000127">
    <property type="protein sequence ID" value="MEK0185531.1"/>
    <property type="molecule type" value="Genomic_DNA"/>
</dbReference>
<comment type="function">
    <text evidence="3">Toxic component of a type II toxin-antitoxin (TA) system.</text>
</comment>
<keyword evidence="3" id="KW-0540">Nuclease</keyword>
<evidence type="ECO:0000313" key="4">
    <source>
        <dbReference type="EMBL" id="MEK0185531.1"/>
    </source>
</evidence>
<name>A0ABU8YMD2_9CYAN</name>
<keyword evidence="3 4" id="KW-0378">Hydrolase</keyword>
<evidence type="ECO:0000256" key="1">
    <source>
        <dbReference type="ARBA" id="ARBA00007521"/>
    </source>
</evidence>
<evidence type="ECO:0000256" key="2">
    <source>
        <dbReference type="ARBA" id="ARBA00022649"/>
    </source>
</evidence>
<dbReference type="Proteomes" id="UP001384579">
    <property type="component" value="Unassembled WGS sequence"/>
</dbReference>
<reference evidence="4 5" key="1">
    <citation type="journal article" date="2020" name="Harmful Algae">
        <title>Molecular and morphological characterization of a novel dihydroanatoxin-a producing Microcoleus species (cyanobacteria) from the Russian River, California, USA.</title>
        <authorList>
            <person name="Conklin K.Y."/>
            <person name="Stancheva R."/>
            <person name="Otten T.G."/>
            <person name="Fadness R."/>
            <person name="Boyer G.L."/>
            <person name="Read B."/>
            <person name="Zhang X."/>
            <person name="Sheath R.G."/>
        </authorList>
    </citation>
    <scope>NUCLEOTIDE SEQUENCE [LARGE SCALE GENOMIC DNA]</scope>
    <source>
        <strain evidence="4 5">PTRS2</strain>
    </source>
</reference>
<dbReference type="InterPro" id="IPR011067">
    <property type="entry name" value="Plasmid_toxin/cell-grow_inhib"/>
</dbReference>
<dbReference type="Gene3D" id="2.30.30.110">
    <property type="match status" value="1"/>
</dbReference>
<dbReference type="SUPFAM" id="SSF50118">
    <property type="entry name" value="Cell growth inhibitor/plasmid maintenance toxic component"/>
    <property type="match status" value="1"/>
</dbReference>
<evidence type="ECO:0000313" key="5">
    <source>
        <dbReference type="Proteomes" id="UP001384579"/>
    </source>
</evidence>
<keyword evidence="3" id="KW-0255">Endonuclease</keyword>
<dbReference type="PIRSF" id="PIRSF033490">
    <property type="entry name" value="MazF"/>
    <property type="match status" value="1"/>
</dbReference>
<keyword evidence="2" id="KW-1277">Toxin-antitoxin system</keyword>
<gene>
    <name evidence="4" type="ORF">WMG39_11835</name>
</gene>
<keyword evidence="5" id="KW-1185">Reference proteome</keyword>
<dbReference type="EC" id="3.1.-.-" evidence="3"/>
<dbReference type="InterPro" id="IPR003477">
    <property type="entry name" value="PemK-like"/>
</dbReference>
<dbReference type="PANTHER" id="PTHR33988">
    <property type="entry name" value="ENDORIBONUCLEASE MAZF-RELATED"/>
    <property type="match status" value="1"/>
</dbReference>
<protein>
    <recommendedName>
        <fullName evidence="3">mRNA interferase</fullName>
        <ecNumber evidence="3">3.1.-.-</ecNumber>
    </recommendedName>
</protein>
<comment type="caution">
    <text evidence="4">The sequence shown here is derived from an EMBL/GenBank/DDBJ whole genome shotgun (WGS) entry which is preliminary data.</text>
</comment>
<comment type="similarity">
    <text evidence="1 3">Belongs to the PemK/MazF family.</text>
</comment>